<evidence type="ECO:0000256" key="1">
    <source>
        <dbReference type="SAM" id="Phobius"/>
    </source>
</evidence>
<protein>
    <submittedName>
        <fullName evidence="2">Periplasmic heavy metal sensor</fullName>
    </submittedName>
</protein>
<sequence>MVRRSSLVLGVLAVSLLINLFIAGFVLTRWVFWEPEPWLGRIFAIAAVGHPPPAIREKMDAELRADDSSIRSAIDAVRQARREVRMAMRAEPFDAAALDKAYADLRARSTDLQTMIHGATARAIAASPAEERAKIEIRRRDNK</sequence>
<evidence type="ECO:0000313" key="2">
    <source>
        <dbReference type="EMBL" id="MFC5067846.1"/>
    </source>
</evidence>
<gene>
    <name evidence="2" type="ORF">ACFPFW_07420</name>
</gene>
<dbReference type="InterPro" id="IPR025961">
    <property type="entry name" value="Metal_resist"/>
</dbReference>
<keyword evidence="3" id="KW-1185">Reference proteome</keyword>
<accession>A0ABV9YZ25</accession>
<proteinExistence type="predicted"/>
<keyword evidence="1" id="KW-1133">Transmembrane helix</keyword>
<dbReference type="RefSeq" id="WP_114956583.1">
    <property type="nucleotide sequence ID" value="NZ_JBHSJF010000006.1"/>
</dbReference>
<feature type="transmembrane region" description="Helical" evidence="1">
    <location>
        <begin position="7"/>
        <end position="32"/>
    </location>
</feature>
<name>A0ABV9YZ25_9HYPH</name>
<dbReference type="EMBL" id="JBHSJF010000006">
    <property type="protein sequence ID" value="MFC5067846.1"/>
    <property type="molecule type" value="Genomic_DNA"/>
</dbReference>
<keyword evidence="1" id="KW-0812">Transmembrane</keyword>
<comment type="caution">
    <text evidence="2">The sequence shown here is derived from an EMBL/GenBank/DDBJ whole genome shotgun (WGS) entry which is preliminary data.</text>
</comment>
<keyword evidence="1" id="KW-0472">Membrane</keyword>
<dbReference type="Pfam" id="PF13801">
    <property type="entry name" value="Metal_resist"/>
    <property type="match status" value="1"/>
</dbReference>
<evidence type="ECO:0000313" key="3">
    <source>
        <dbReference type="Proteomes" id="UP001595796"/>
    </source>
</evidence>
<reference evidence="3" key="1">
    <citation type="journal article" date="2019" name="Int. J. Syst. Evol. Microbiol.">
        <title>The Global Catalogue of Microorganisms (GCM) 10K type strain sequencing project: providing services to taxonomists for standard genome sequencing and annotation.</title>
        <authorList>
            <consortium name="The Broad Institute Genomics Platform"/>
            <consortium name="The Broad Institute Genome Sequencing Center for Infectious Disease"/>
            <person name="Wu L."/>
            <person name="Ma J."/>
        </authorList>
    </citation>
    <scope>NUCLEOTIDE SEQUENCE [LARGE SCALE GENOMIC DNA]</scope>
    <source>
        <strain evidence="3">CGMCC 1.16444</strain>
    </source>
</reference>
<organism evidence="2 3">
    <name type="scientific">Flaviflagellibacter deserti</name>
    <dbReference type="NCBI Taxonomy" id="2267266"/>
    <lineage>
        <taxon>Bacteria</taxon>
        <taxon>Pseudomonadati</taxon>
        <taxon>Pseudomonadota</taxon>
        <taxon>Alphaproteobacteria</taxon>
        <taxon>Hyphomicrobiales</taxon>
        <taxon>Flaviflagellibacter</taxon>
    </lineage>
</organism>
<dbReference type="Proteomes" id="UP001595796">
    <property type="component" value="Unassembled WGS sequence"/>
</dbReference>